<feature type="compositionally biased region" description="Basic residues" evidence="1">
    <location>
        <begin position="71"/>
        <end position="82"/>
    </location>
</feature>
<name>A0AB34JXC4_PRYPA</name>
<keyword evidence="3" id="KW-1185">Reference proteome</keyword>
<feature type="region of interest" description="Disordered" evidence="1">
    <location>
        <begin position="24"/>
        <end position="147"/>
    </location>
</feature>
<gene>
    <name evidence="2" type="ORF">AB1Y20_020432</name>
</gene>
<feature type="region of interest" description="Disordered" evidence="1">
    <location>
        <begin position="200"/>
        <end position="318"/>
    </location>
</feature>
<comment type="caution">
    <text evidence="2">The sequence shown here is derived from an EMBL/GenBank/DDBJ whole genome shotgun (WGS) entry which is preliminary data.</text>
</comment>
<dbReference type="Pfam" id="PF02809">
    <property type="entry name" value="UIM"/>
    <property type="match status" value="2"/>
</dbReference>
<feature type="compositionally biased region" description="Polar residues" evidence="1">
    <location>
        <begin position="48"/>
        <end position="66"/>
    </location>
</feature>
<accession>A0AB34JXC4</accession>
<reference evidence="2 3" key="1">
    <citation type="journal article" date="2024" name="Science">
        <title>Giant polyketide synthase enzymes in the biosynthesis of giant marine polyether toxins.</title>
        <authorList>
            <person name="Fallon T.R."/>
            <person name="Shende V.V."/>
            <person name="Wierzbicki I.H."/>
            <person name="Pendleton A.L."/>
            <person name="Watervoot N.F."/>
            <person name="Auber R.P."/>
            <person name="Gonzalez D.J."/>
            <person name="Wisecaver J.H."/>
            <person name="Moore B.S."/>
        </authorList>
    </citation>
    <scope>NUCLEOTIDE SEQUENCE [LARGE SCALE GENOMIC DNA]</scope>
    <source>
        <strain evidence="2 3">12B1</strain>
    </source>
</reference>
<organism evidence="2 3">
    <name type="scientific">Prymnesium parvum</name>
    <name type="common">Toxic golden alga</name>
    <dbReference type="NCBI Taxonomy" id="97485"/>
    <lineage>
        <taxon>Eukaryota</taxon>
        <taxon>Haptista</taxon>
        <taxon>Haptophyta</taxon>
        <taxon>Prymnesiophyceae</taxon>
        <taxon>Prymnesiales</taxon>
        <taxon>Prymnesiaceae</taxon>
        <taxon>Prymnesium</taxon>
    </lineage>
</organism>
<dbReference type="SMART" id="SM00726">
    <property type="entry name" value="UIM"/>
    <property type="match status" value="2"/>
</dbReference>
<feature type="region of interest" description="Disordered" evidence="1">
    <location>
        <begin position="646"/>
        <end position="667"/>
    </location>
</feature>
<feature type="compositionally biased region" description="Polar residues" evidence="1">
    <location>
        <begin position="652"/>
        <end position="662"/>
    </location>
</feature>
<dbReference type="Proteomes" id="UP001515480">
    <property type="component" value="Unassembled WGS sequence"/>
</dbReference>
<dbReference type="AlphaFoldDB" id="A0AB34JXC4"/>
<dbReference type="InterPro" id="IPR003903">
    <property type="entry name" value="UIM_dom"/>
</dbReference>
<feature type="compositionally biased region" description="Polar residues" evidence="1">
    <location>
        <begin position="296"/>
        <end position="318"/>
    </location>
</feature>
<feature type="compositionally biased region" description="Polar residues" evidence="1">
    <location>
        <begin position="230"/>
        <end position="242"/>
    </location>
</feature>
<feature type="compositionally biased region" description="Polar residues" evidence="1">
    <location>
        <begin position="119"/>
        <end position="130"/>
    </location>
</feature>
<proteinExistence type="predicted"/>
<feature type="compositionally biased region" description="Low complexity" evidence="1">
    <location>
        <begin position="252"/>
        <end position="285"/>
    </location>
</feature>
<evidence type="ECO:0000313" key="3">
    <source>
        <dbReference type="Proteomes" id="UP001515480"/>
    </source>
</evidence>
<evidence type="ECO:0000313" key="2">
    <source>
        <dbReference type="EMBL" id="KAL1525578.1"/>
    </source>
</evidence>
<dbReference type="PROSITE" id="PS50330">
    <property type="entry name" value="UIM"/>
    <property type="match status" value="2"/>
</dbReference>
<protein>
    <submittedName>
        <fullName evidence="2">Uncharacterized protein</fullName>
    </submittedName>
</protein>
<feature type="compositionally biased region" description="Low complexity" evidence="1">
    <location>
        <begin position="408"/>
        <end position="424"/>
    </location>
</feature>
<evidence type="ECO:0000256" key="1">
    <source>
        <dbReference type="SAM" id="MobiDB-lite"/>
    </source>
</evidence>
<dbReference type="EMBL" id="JBGBPQ010000004">
    <property type="protein sequence ID" value="KAL1525578.1"/>
    <property type="molecule type" value="Genomic_DNA"/>
</dbReference>
<feature type="region of interest" description="Disordered" evidence="1">
    <location>
        <begin position="402"/>
        <end position="448"/>
    </location>
</feature>
<sequence>MQTHNNLLLAPCYSLEPRTTVSVRSMFSRNRGRTRLDEDGDNEPPDYGQSNMQGFQGSGESAQASSDAVPKRRTISFNRKKGTAPSGGGPTPSQPYTVPVSTSGFGSGQALSHEEAARTQASIMQQFSPPNSAPVANDDARQREQEEEELQIALAISMSMAEQETRAAAAAAVPRVDLEDITRAEDEDLKRAIELSRLEAAANEPNLFDVAPAPVTTRASSGFDPLPKMNAQSQQDPFSPSRGSGLEGINFASTPAPAQPPSTGSQFDQFSQPPNQNSFPPQAQDPFPPQAHDPFSQAQNPFPSQAQDPFSQAQNPLKTPSLDQIRSLNLKIRSPGLNLHSLLRLKIRFLLLKIHSLNLKIRSLSLKTRSLLKLKIPFRKADPFADAFSVASSMGLASQPNPFGMGQPAAPTAAPAPAVSMAARRAAESHQPSMTGAPPAAAAGEMGSGMMSGGGGMMGRGGGEMGGMMSGGGGMMGGVGGRMGGGGGEMGGGMMGGGGGMMGGGGGMMGGGGGEMGGRMMGSGGGMTGGGGMMGGGGGMMGGGGGMMGPGGGMMGGGGGGMTGGGGGMMGAGGGMMGAGGGMIGGGIDNSLVTQSGFGNQGAVGLKVLQPFADKLLDANFAKSSLADWHAQFRIFEKQSTFLEDMKRSQEANEGNSPSKPTRGQLGTYLTSHSAEDDFSHQEPQDSSSGSDLLEQLAQLLAGGEVKAKGGKKEAAGKKAAEDAAFSRRRLVAALGGDTDGAESVLLCSVHQSRI</sequence>